<reference evidence="1" key="1">
    <citation type="submission" date="2020-11" db="EMBL/GenBank/DDBJ databases">
        <authorList>
            <person name="Tran Van P."/>
        </authorList>
    </citation>
    <scope>NUCLEOTIDE SEQUENCE</scope>
</reference>
<evidence type="ECO:0000313" key="1">
    <source>
        <dbReference type="EMBL" id="CAD7453549.1"/>
    </source>
</evidence>
<gene>
    <name evidence="1" type="ORF">TTEB3V08_LOCUS1680</name>
</gene>
<name>A0A7R9FH53_9NEOP</name>
<organism evidence="1">
    <name type="scientific">Timema tahoe</name>
    <dbReference type="NCBI Taxonomy" id="61484"/>
    <lineage>
        <taxon>Eukaryota</taxon>
        <taxon>Metazoa</taxon>
        <taxon>Ecdysozoa</taxon>
        <taxon>Arthropoda</taxon>
        <taxon>Hexapoda</taxon>
        <taxon>Insecta</taxon>
        <taxon>Pterygota</taxon>
        <taxon>Neoptera</taxon>
        <taxon>Polyneoptera</taxon>
        <taxon>Phasmatodea</taxon>
        <taxon>Timematodea</taxon>
        <taxon>Timematoidea</taxon>
        <taxon>Timematidae</taxon>
        <taxon>Timema</taxon>
    </lineage>
</organism>
<protein>
    <submittedName>
        <fullName evidence="1">Uncharacterized protein</fullName>
    </submittedName>
</protein>
<accession>A0A7R9FH53</accession>
<dbReference type="AlphaFoldDB" id="A0A7R9FH53"/>
<dbReference type="EMBL" id="OE000354">
    <property type="protein sequence ID" value="CAD7453549.1"/>
    <property type="molecule type" value="Genomic_DNA"/>
</dbReference>
<proteinExistence type="predicted"/>
<sequence length="158" mass="17539">MDVPYRELVNFVLPCSESREVTPVSKEKIDKLAAAWLSTLQPTLVGLQHKIVQLIDKQSAIADDLEKQNNLVSHVTDNVSLQGLTPVETTLPCALRDTCLDNPALCTARHLLRQPCPVHCETPVETTLPCALREHLLRQPCPVHCETPVETTLPHQQA</sequence>